<evidence type="ECO:0000313" key="2">
    <source>
        <dbReference type="EMBL" id="EXL02430.1"/>
    </source>
</evidence>
<comment type="caution">
    <text evidence="2">The sequence shown here is derived from an EMBL/GenBank/DDBJ whole genome shotgun (WGS) entry which is preliminary data.</text>
</comment>
<dbReference type="STRING" id="69279.BG36_14895"/>
<dbReference type="HOGENOM" id="CLU_2217543_0_0_5"/>
<organism evidence="2 3">
    <name type="scientific">Aquamicrobium defluvii</name>
    <dbReference type="NCBI Taxonomy" id="69279"/>
    <lineage>
        <taxon>Bacteria</taxon>
        <taxon>Pseudomonadati</taxon>
        <taxon>Pseudomonadota</taxon>
        <taxon>Alphaproteobacteria</taxon>
        <taxon>Hyphomicrobiales</taxon>
        <taxon>Phyllobacteriaceae</taxon>
        <taxon>Aquamicrobium</taxon>
    </lineage>
</organism>
<protein>
    <submittedName>
        <fullName evidence="2">Uncharacterized protein</fullName>
    </submittedName>
</protein>
<accession>A0A011V1W3</accession>
<proteinExistence type="predicted"/>
<dbReference type="EMBL" id="JENY01000031">
    <property type="protein sequence ID" value="EXL02430.1"/>
    <property type="molecule type" value="Genomic_DNA"/>
</dbReference>
<dbReference type="AlphaFoldDB" id="A0A011V1W3"/>
<evidence type="ECO:0000313" key="3">
    <source>
        <dbReference type="Proteomes" id="UP000019849"/>
    </source>
</evidence>
<dbReference type="Proteomes" id="UP000019849">
    <property type="component" value="Unassembled WGS sequence"/>
</dbReference>
<feature type="compositionally biased region" description="Basic and acidic residues" evidence="1">
    <location>
        <begin position="1"/>
        <end position="14"/>
    </location>
</feature>
<sequence length="106" mass="11474">MADSDRATGAERRRPAPPHRRIGRGGADGQEKDVSDDGLPQPGPVETRLNEVTAYRPTDRERRLVMDLLEMAQRPFDAAGATGDDPAIHFLPFARSGKTIPSNPAG</sequence>
<evidence type="ECO:0000256" key="1">
    <source>
        <dbReference type="SAM" id="MobiDB-lite"/>
    </source>
</evidence>
<gene>
    <name evidence="2" type="ORF">BG36_14895</name>
</gene>
<name>A0A011V1W3_9HYPH</name>
<feature type="region of interest" description="Disordered" evidence="1">
    <location>
        <begin position="1"/>
        <end position="56"/>
    </location>
</feature>
<reference evidence="2 3" key="1">
    <citation type="submission" date="2014-02" db="EMBL/GenBank/DDBJ databases">
        <title>Aquamicrobium defluvii Genome sequencing.</title>
        <authorList>
            <person name="Wang X."/>
        </authorList>
    </citation>
    <scope>NUCLEOTIDE SEQUENCE [LARGE SCALE GENOMIC DNA]</scope>
    <source>
        <strain evidence="2 3">W13Z1</strain>
    </source>
</reference>